<evidence type="ECO:0000313" key="2">
    <source>
        <dbReference type="EMBL" id="RDI36583.1"/>
    </source>
</evidence>
<reference evidence="2 3" key="1">
    <citation type="submission" date="2018-07" db="EMBL/GenBank/DDBJ databases">
        <title>Genomic Encyclopedia of Type Strains, Phase IV (KMG-IV): sequencing the most valuable type-strain genomes for metagenomic binning, comparative biology and taxonomic classification.</title>
        <authorList>
            <person name="Goeker M."/>
        </authorList>
    </citation>
    <scope>NUCLEOTIDE SEQUENCE [LARGE SCALE GENOMIC DNA]</scope>
    <source>
        <strain evidence="2 3">DSM 5603</strain>
    </source>
</reference>
<organism evidence="2 3">
    <name type="scientific">Gluconacetobacter liquefaciens</name>
    <name type="common">Acetobacter liquefaciens</name>
    <dbReference type="NCBI Taxonomy" id="89584"/>
    <lineage>
        <taxon>Bacteria</taxon>
        <taxon>Pseudomonadati</taxon>
        <taxon>Pseudomonadota</taxon>
        <taxon>Alphaproteobacteria</taxon>
        <taxon>Acetobacterales</taxon>
        <taxon>Acetobacteraceae</taxon>
        <taxon>Gluconacetobacter</taxon>
    </lineage>
</organism>
<dbReference type="EMBL" id="QQAW01000009">
    <property type="protein sequence ID" value="RDI36583.1"/>
    <property type="molecule type" value="Genomic_DNA"/>
</dbReference>
<protein>
    <submittedName>
        <fullName evidence="2">Nicotinamide-nucleotide amidase</fullName>
    </submittedName>
</protein>
<evidence type="ECO:0000259" key="1">
    <source>
        <dbReference type="Pfam" id="PF02464"/>
    </source>
</evidence>
<dbReference type="NCBIfam" id="TIGR00199">
    <property type="entry name" value="PncC_domain"/>
    <property type="match status" value="1"/>
</dbReference>
<dbReference type="Pfam" id="PF02464">
    <property type="entry name" value="CinA"/>
    <property type="match status" value="1"/>
</dbReference>
<dbReference type="InterPro" id="IPR036653">
    <property type="entry name" value="CinA-like_C"/>
</dbReference>
<dbReference type="SUPFAM" id="SSF142433">
    <property type="entry name" value="CinA-like"/>
    <property type="match status" value="1"/>
</dbReference>
<feature type="domain" description="CinA C-terminal" evidence="1">
    <location>
        <begin position="13"/>
        <end position="163"/>
    </location>
</feature>
<dbReference type="Gene3D" id="3.90.950.20">
    <property type="entry name" value="CinA-like"/>
    <property type="match status" value="1"/>
</dbReference>
<keyword evidence="3" id="KW-1185">Reference proteome</keyword>
<sequence length="168" mass="17204">MTSMLNETLLAQAADVLDRMRHAGVRAVTAESCTGGLVAAALTHHAGSSEMIEGGFVTYSNAMKTALLGVPPTLLARHGAVSAEVAASMARGALAHAPDADLAVSITGIAGPGGGSAEKPVGLVWFGAIRRDGEGSTVSRHFTGDRETIRRQAVEQALDLLTELTDAT</sequence>
<dbReference type="AlphaFoldDB" id="A0A370G3H3"/>
<proteinExistence type="predicted"/>
<gene>
    <name evidence="2" type="ORF">C7453_109101</name>
</gene>
<comment type="caution">
    <text evidence="2">The sequence shown here is derived from an EMBL/GenBank/DDBJ whole genome shotgun (WGS) entry which is preliminary data.</text>
</comment>
<dbReference type="Proteomes" id="UP000254958">
    <property type="component" value="Unassembled WGS sequence"/>
</dbReference>
<accession>A0A370G3H3</accession>
<name>A0A370G3H3_GLULI</name>
<dbReference type="InterPro" id="IPR008136">
    <property type="entry name" value="CinA_C"/>
</dbReference>
<evidence type="ECO:0000313" key="3">
    <source>
        <dbReference type="Proteomes" id="UP000254958"/>
    </source>
</evidence>